<sequence length="96" mass="10903">MTTKKAISSQQVLLSAEKLAELGNELTDIMNVLEMNNLALEGLEFALQNDTTTFLWLAKKYTDTAYAQNEKLYDRLNEIAFLLLNNDDAKELEAMQ</sequence>
<evidence type="ECO:0000313" key="1">
    <source>
        <dbReference type="EMBL" id="ORP05413.1"/>
    </source>
</evidence>
<organism evidence="1 2">
    <name type="scientific">Streptococcus mitis</name>
    <dbReference type="NCBI Taxonomy" id="28037"/>
    <lineage>
        <taxon>Bacteria</taxon>
        <taxon>Bacillati</taxon>
        <taxon>Bacillota</taxon>
        <taxon>Bacilli</taxon>
        <taxon>Lactobacillales</taxon>
        <taxon>Streptococcaceae</taxon>
        <taxon>Streptococcus</taxon>
        <taxon>Streptococcus mitis group</taxon>
    </lineage>
</organism>
<gene>
    <name evidence="1" type="ORF">B7694_05645</name>
</gene>
<dbReference type="AlphaFoldDB" id="A0A1X1L135"/>
<name>A0A1X1L135_STRMT</name>
<evidence type="ECO:0008006" key="3">
    <source>
        <dbReference type="Google" id="ProtNLM"/>
    </source>
</evidence>
<evidence type="ECO:0000313" key="2">
    <source>
        <dbReference type="Proteomes" id="UP000193505"/>
    </source>
</evidence>
<proteinExistence type="predicted"/>
<dbReference type="RefSeq" id="WP_084953890.1">
    <property type="nucleotide sequence ID" value="NZ_CAMHUS010000001.1"/>
</dbReference>
<dbReference type="EMBL" id="NCVL01000019">
    <property type="protein sequence ID" value="ORP05413.1"/>
    <property type="molecule type" value="Genomic_DNA"/>
</dbReference>
<comment type="caution">
    <text evidence="1">The sequence shown here is derived from an EMBL/GenBank/DDBJ whole genome shotgun (WGS) entry which is preliminary data.</text>
</comment>
<protein>
    <recommendedName>
        <fullName evidence="3">Phage protein</fullName>
    </recommendedName>
</protein>
<dbReference type="Proteomes" id="UP000193505">
    <property type="component" value="Unassembled WGS sequence"/>
</dbReference>
<accession>A0A1X1L135</accession>
<reference evidence="1 2" key="1">
    <citation type="journal article" date="2016" name="Eur. J. Clin. Microbiol. Infect. Dis.">
        <title>Whole genome sequencing as a tool for phylogenetic analysis of clinical strains of Mitis group streptococci.</title>
        <authorList>
            <person name="Rasmussen L.H."/>
            <person name="Dargis R."/>
            <person name="Hojholt K."/>
            <person name="Christensen J.J."/>
            <person name="Skovgaard O."/>
            <person name="Justesen U.S."/>
            <person name="Rosenvinge F.S."/>
            <person name="Moser C."/>
            <person name="Lukjancenko O."/>
            <person name="Rasmussen S."/>
            <person name="Nielsen X.C."/>
        </authorList>
    </citation>
    <scope>NUCLEOTIDE SEQUENCE [LARGE SCALE GENOMIC DNA]</scope>
    <source>
        <strain evidence="1 2">OD_310347_11</strain>
    </source>
</reference>